<evidence type="ECO:0000313" key="3">
    <source>
        <dbReference type="Proteomes" id="UP000199645"/>
    </source>
</evidence>
<organism evidence="2 3">
    <name type="scientific">Actinoplanes philippinensis</name>
    <dbReference type="NCBI Taxonomy" id="35752"/>
    <lineage>
        <taxon>Bacteria</taxon>
        <taxon>Bacillati</taxon>
        <taxon>Actinomycetota</taxon>
        <taxon>Actinomycetes</taxon>
        <taxon>Micromonosporales</taxon>
        <taxon>Micromonosporaceae</taxon>
        <taxon>Actinoplanes</taxon>
    </lineage>
</organism>
<keyword evidence="3" id="KW-1185">Reference proteome</keyword>
<dbReference type="AlphaFoldDB" id="A0A1I2ISC5"/>
<feature type="transmembrane region" description="Helical" evidence="1">
    <location>
        <begin position="40"/>
        <end position="58"/>
    </location>
</feature>
<reference evidence="2 3" key="1">
    <citation type="submission" date="2016-10" db="EMBL/GenBank/DDBJ databases">
        <authorList>
            <person name="de Groot N.N."/>
        </authorList>
    </citation>
    <scope>NUCLEOTIDE SEQUENCE [LARGE SCALE GENOMIC DNA]</scope>
    <source>
        <strain evidence="2 3">DSM 43019</strain>
    </source>
</reference>
<sequence length="259" mass="28446">MKRRKSQDLYVGLGPTTHRHPVLHALGAAAYRWRWQLTPLYVAFPLPFAGWGLALMWAHLAVGWFIGVYAVAVACLVAWLLIGMSRLYDRIYTSAVALVALAWLFALAVHPGTGYLYGLWALGWPLVGLGWWCGPTLRSAAALDRMRKRWDSVADLAGIAGAKLTGVKTTAVGRVLSVVLPGNNTAKDVNRERIESGYQYRRGSVTVVPDKTNARRVSLHVVDRDPWESGRTIAHPAIANLPPIETTETTRDENGPEAA</sequence>
<dbReference type="STRING" id="35752.SAMN05421541_110352"/>
<feature type="transmembrane region" description="Helical" evidence="1">
    <location>
        <begin position="91"/>
        <end position="109"/>
    </location>
</feature>
<evidence type="ECO:0000313" key="2">
    <source>
        <dbReference type="EMBL" id="SFF44548.1"/>
    </source>
</evidence>
<protein>
    <submittedName>
        <fullName evidence="2">Uncharacterized protein</fullName>
    </submittedName>
</protein>
<keyword evidence="1" id="KW-0472">Membrane</keyword>
<feature type="transmembrane region" description="Helical" evidence="1">
    <location>
        <begin position="115"/>
        <end position="137"/>
    </location>
</feature>
<gene>
    <name evidence="2" type="ORF">SAMN05421541_110352</name>
</gene>
<feature type="transmembrane region" description="Helical" evidence="1">
    <location>
        <begin position="64"/>
        <end position="84"/>
    </location>
</feature>
<accession>A0A1I2ISC5</accession>
<dbReference type="RefSeq" id="WP_239143696.1">
    <property type="nucleotide sequence ID" value="NZ_BOMT01000055.1"/>
</dbReference>
<keyword evidence="1" id="KW-0812">Transmembrane</keyword>
<proteinExistence type="predicted"/>
<dbReference type="EMBL" id="FONV01000010">
    <property type="protein sequence ID" value="SFF44548.1"/>
    <property type="molecule type" value="Genomic_DNA"/>
</dbReference>
<evidence type="ECO:0000256" key="1">
    <source>
        <dbReference type="SAM" id="Phobius"/>
    </source>
</evidence>
<name>A0A1I2ISC5_9ACTN</name>
<dbReference type="Proteomes" id="UP000199645">
    <property type="component" value="Unassembled WGS sequence"/>
</dbReference>
<keyword evidence="1" id="KW-1133">Transmembrane helix</keyword>